<sequence length="166" mass="18421">MTGSERAKEIYLTGLRNQHGVEAQAIETIERELDRMEPYPELHARMKEEIIRSKTQQARLETLLSGHGTSPSATKEMVTSIVGKVAGVVHLPASDEVIKNLLAAIGYKAYEVGSYKALITMAKAAGADGDVQSLEQSMHEEMEMAEWQLNHLPRIVEAFISRTETK</sequence>
<dbReference type="InterPro" id="IPR012347">
    <property type="entry name" value="Ferritin-like"/>
</dbReference>
<gene>
    <name evidence="1" type="ORF">H7965_22795</name>
</gene>
<name>A0A9X0R408_9PROT</name>
<dbReference type="Gene3D" id="1.20.1260.10">
    <property type="match status" value="1"/>
</dbReference>
<organism evidence="1 2">
    <name type="scientific">Siccirubricoccus deserti</name>
    <dbReference type="NCBI Taxonomy" id="2013562"/>
    <lineage>
        <taxon>Bacteria</taxon>
        <taxon>Pseudomonadati</taxon>
        <taxon>Pseudomonadota</taxon>
        <taxon>Alphaproteobacteria</taxon>
        <taxon>Acetobacterales</taxon>
        <taxon>Roseomonadaceae</taxon>
        <taxon>Siccirubricoccus</taxon>
    </lineage>
</organism>
<reference evidence="1" key="1">
    <citation type="submission" date="2020-08" db="EMBL/GenBank/DDBJ databases">
        <authorList>
            <person name="Hu Y."/>
            <person name="Nguyen S.V."/>
            <person name="Li F."/>
            <person name="Fanning S."/>
        </authorList>
    </citation>
    <scope>NUCLEOTIDE SEQUENCE</scope>
    <source>
        <strain evidence="1">SYSU D8009</strain>
    </source>
</reference>
<dbReference type="RefSeq" id="WP_186772883.1">
    <property type="nucleotide sequence ID" value="NZ_JACOMF010000043.1"/>
</dbReference>
<dbReference type="EMBL" id="JACOMF010000043">
    <property type="protein sequence ID" value="MBC4018127.1"/>
    <property type="molecule type" value="Genomic_DNA"/>
</dbReference>
<evidence type="ECO:0000313" key="2">
    <source>
        <dbReference type="Proteomes" id="UP000600101"/>
    </source>
</evidence>
<dbReference type="SUPFAM" id="SSF47240">
    <property type="entry name" value="Ferritin-like"/>
    <property type="match status" value="1"/>
</dbReference>
<dbReference type="Proteomes" id="UP000600101">
    <property type="component" value="Unassembled WGS sequence"/>
</dbReference>
<evidence type="ECO:0000313" key="1">
    <source>
        <dbReference type="EMBL" id="MBC4018127.1"/>
    </source>
</evidence>
<dbReference type="Pfam" id="PF05974">
    <property type="entry name" value="DUF892"/>
    <property type="match status" value="1"/>
</dbReference>
<dbReference type="InterPro" id="IPR010287">
    <property type="entry name" value="DUF892_YciF-like"/>
</dbReference>
<dbReference type="InterPro" id="IPR009078">
    <property type="entry name" value="Ferritin-like_SF"/>
</dbReference>
<dbReference type="AlphaFoldDB" id="A0A9X0R408"/>
<accession>A0A9X0R408</accession>
<comment type="caution">
    <text evidence="1">The sequence shown here is derived from an EMBL/GenBank/DDBJ whole genome shotgun (WGS) entry which is preliminary data.</text>
</comment>
<keyword evidence="2" id="KW-1185">Reference proteome</keyword>
<protein>
    <submittedName>
        <fullName evidence="1">DUF892 family protein</fullName>
    </submittedName>
</protein>
<proteinExistence type="predicted"/>